<feature type="transmembrane region" description="Helical" evidence="1">
    <location>
        <begin position="40"/>
        <end position="60"/>
    </location>
</feature>
<sequence>MVALLVDRLAGVAAPVVVSVVNLPVFAVVLPIAGGEARVLATNAVVASCVVLVPVAAVGAPGAPVKVGEASGA</sequence>
<protein>
    <submittedName>
        <fullName evidence="2">Uncharacterized protein</fullName>
    </submittedName>
</protein>
<dbReference type="EMBL" id="CP019911">
    <property type="protein sequence ID" value="AQW29133.1"/>
    <property type="molecule type" value="Genomic_DNA"/>
</dbReference>
<name>A0A1U9VFQ1_9RALS</name>
<organism evidence="2 3">
    <name type="scientific">blood disease bacterium A2-HR MARDI</name>
    <dbReference type="NCBI Taxonomy" id="1944648"/>
    <lineage>
        <taxon>Bacteria</taxon>
        <taxon>Pseudomonadati</taxon>
        <taxon>Pseudomonadota</taxon>
        <taxon>Betaproteobacteria</taxon>
        <taxon>Burkholderiales</taxon>
        <taxon>Burkholderiaceae</taxon>
        <taxon>Ralstonia</taxon>
        <taxon>Ralstonia solanacearum species complex</taxon>
    </lineage>
</organism>
<gene>
    <name evidence="2" type="ORF">B0B51_03290</name>
</gene>
<evidence type="ECO:0000313" key="3">
    <source>
        <dbReference type="Proteomes" id="UP000189628"/>
    </source>
</evidence>
<evidence type="ECO:0000313" key="2">
    <source>
        <dbReference type="EMBL" id="AQW29133.1"/>
    </source>
</evidence>
<keyword evidence="1" id="KW-0812">Transmembrane</keyword>
<keyword evidence="1" id="KW-0472">Membrane</keyword>
<reference evidence="2 3" key="1">
    <citation type="submission" date="2017-02" db="EMBL/GenBank/DDBJ databases">
        <title>Blood Disease Bacterium A2-HR MARDI.</title>
        <authorList>
            <person name="Badrun R."/>
            <person name="Abu Bakar N."/>
            <person name="Laboh R."/>
        </authorList>
    </citation>
    <scope>NUCLEOTIDE SEQUENCE [LARGE SCALE GENOMIC DNA]</scope>
    <source>
        <strain evidence="2 3">A2-HR MARDI</strain>
    </source>
</reference>
<accession>A0A1U9VFQ1</accession>
<keyword evidence="1" id="KW-1133">Transmembrane helix</keyword>
<dbReference type="AlphaFoldDB" id="A0A1U9VFQ1"/>
<proteinExistence type="predicted"/>
<feature type="transmembrane region" description="Helical" evidence="1">
    <location>
        <begin position="12"/>
        <end position="33"/>
    </location>
</feature>
<dbReference type="Proteomes" id="UP000189628">
    <property type="component" value="Chromosome"/>
</dbReference>
<evidence type="ECO:0000256" key="1">
    <source>
        <dbReference type="SAM" id="Phobius"/>
    </source>
</evidence>